<comment type="caution">
    <text evidence="1">The sequence shown here is derived from an EMBL/GenBank/DDBJ whole genome shotgun (WGS) entry which is preliminary data.</text>
</comment>
<protein>
    <submittedName>
        <fullName evidence="1">Uncharacterized protein</fullName>
    </submittedName>
</protein>
<sequence length="108" mass="11577">MMIGRLLSLSTPKKASDSHHQLDSSIHCINSSVTDGPIRFICLVSRTQVSVSHLTVVSFGIGWSLCSLLGLLACCSIPSCFTSVLLKVVVPPFSRIISVARSCLVCSR</sequence>
<dbReference type="AlphaFoldDB" id="A0AAE1RCD1"/>
<dbReference type="Proteomes" id="UP001291623">
    <property type="component" value="Unassembled WGS sequence"/>
</dbReference>
<keyword evidence="2" id="KW-1185">Reference proteome</keyword>
<evidence type="ECO:0000313" key="1">
    <source>
        <dbReference type="EMBL" id="KAK4349246.1"/>
    </source>
</evidence>
<evidence type="ECO:0000313" key="2">
    <source>
        <dbReference type="Proteomes" id="UP001291623"/>
    </source>
</evidence>
<organism evidence="1 2">
    <name type="scientific">Anisodus tanguticus</name>
    <dbReference type="NCBI Taxonomy" id="243964"/>
    <lineage>
        <taxon>Eukaryota</taxon>
        <taxon>Viridiplantae</taxon>
        <taxon>Streptophyta</taxon>
        <taxon>Embryophyta</taxon>
        <taxon>Tracheophyta</taxon>
        <taxon>Spermatophyta</taxon>
        <taxon>Magnoliopsida</taxon>
        <taxon>eudicotyledons</taxon>
        <taxon>Gunneridae</taxon>
        <taxon>Pentapetalae</taxon>
        <taxon>asterids</taxon>
        <taxon>lamiids</taxon>
        <taxon>Solanales</taxon>
        <taxon>Solanaceae</taxon>
        <taxon>Solanoideae</taxon>
        <taxon>Hyoscyameae</taxon>
        <taxon>Anisodus</taxon>
    </lineage>
</organism>
<accession>A0AAE1RCD1</accession>
<proteinExistence type="predicted"/>
<gene>
    <name evidence="1" type="ORF">RND71_032001</name>
</gene>
<reference evidence="1" key="1">
    <citation type="submission" date="2023-12" db="EMBL/GenBank/DDBJ databases">
        <title>Genome assembly of Anisodus tanguticus.</title>
        <authorList>
            <person name="Wang Y.-J."/>
        </authorList>
    </citation>
    <scope>NUCLEOTIDE SEQUENCE</scope>
    <source>
        <strain evidence="1">KB-2021</strain>
        <tissue evidence="1">Leaf</tissue>
    </source>
</reference>
<dbReference type="EMBL" id="JAVYJV010000017">
    <property type="protein sequence ID" value="KAK4349246.1"/>
    <property type="molecule type" value="Genomic_DNA"/>
</dbReference>
<name>A0AAE1RCD1_9SOLA</name>